<proteinExistence type="predicted"/>
<feature type="region of interest" description="Disordered" evidence="1">
    <location>
        <begin position="516"/>
        <end position="538"/>
    </location>
</feature>
<reference evidence="2 3" key="1">
    <citation type="submission" date="2024-02" db="EMBL/GenBank/DDBJ databases">
        <authorList>
            <person name="Chen Y."/>
            <person name="Shah S."/>
            <person name="Dougan E. K."/>
            <person name="Thang M."/>
            <person name="Chan C."/>
        </authorList>
    </citation>
    <scope>NUCLEOTIDE SEQUENCE [LARGE SCALE GENOMIC DNA]</scope>
</reference>
<comment type="caution">
    <text evidence="2">The sequence shown here is derived from an EMBL/GenBank/DDBJ whole genome shotgun (WGS) entry which is preliminary data.</text>
</comment>
<keyword evidence="3" id="KW-1185">Reference proteome</keyword>
<name>A0ABP0NGU3_9DINO</name>
<organism evidence="2 3">
    <name type="scientific">Durusdinium trenchii</name>
    <dbReference type="NCBI Taxonomy" id="1381693"/>
    <lineage>
        <taxon>Eukaryota</taxon>
        <taxon>Sar</taxon>
        <taxon>Alveolata</taxon>
        <taxon>Dinophyceae</taxon>
        <taxon>Suessiales</taxon>
        <taxon>Symbiodiniaceae</taxon>
        <taxon>Durusdinium</taxon>
    </lineage>
</organism>
<dbReference type="Proteomes" id="UP001642464">
    <property type="component" value="Unassembled WGS sequence"/>
</dbReference>
<dbReference type="EMBL" id="CAXAMM010028557">
    <property type="protein sequence ID" value="CAK9062996.1"/>
    <property type="molecule type" value="Genomic_DNA"/>
</dbReference>
<gene>
    <name evidence="2" type="ORF">SCF082_LOCUS32701</name>
</gene>
<evidence type="ECO:0000313" key="3">
    <source>
        <dbReference type="Proteomes" id="UP001642464"/>
    </source>
</evidence>
<protein>
    <submittedName>
        <fullName evidence="2">Chloroplastic</fullName>
    </submittedName>
</protein>
<evidence type="ECO:0000256" key="1">
    <source>
        <dbReference type="SAM" id="MobiDB-lite"/>
    </source>
</evidence>
<accession>A0ABP0NGU3</accession>
<sequence length="538" mass="59246">MDVGGKFFVYCVKVIGADKGTFELWKKILVIIEVTTTVIEAMVKYSHARNARAGDILPHVAQQALTKPLLEDTQGGVSWWSSAAQAAGCCLGRGAFKELAVPGAFVVPDAEPKEKPKRRLEVLGRSLKELRGSLPGEALGSVAGPRDFLGSRRASESLAPQRPVALLDSQLRSAPSPQALRRALRQAQEKRWLNGALVATAAQRCGEARWWEQLVEVIEASRGLSLSPAQQRTVLLALASAGHGRGSEVLRLAVEVWTPPVDTLEDGKSMVSAAFKLCRALGTEQAALLWADQLWDWARRVLPPEAWSSGTLPEQRLGLLELQQRYEEVDAMVRTLTPTAWLLRNLLSADATLRDWQRADELWAQMARAAPADGLAYAAYAKVHLLCGRPGAGLEILDQIMHGVHEEDTYLDAQYAIDYLQMLLVVCHSHTDAVNLQRLRGHMAQGSFLVSLSNSRGLQRHWDRLEALGHQLLATPYRAATVKDLLVTRAAQESVMKDWDFAPNSGYLWDFAAPSGKREAENAQKTGDKKVETRREAP</sequence>
<evidence type="ECO:0000313" key="2">
    <source>
        <dbReference type="EMBL" id="CAK9062996.1"/>
    </source>
</evidence>